<accession>A0AA41QKW3</accession>
<dbReference type="GO" id="GO:0006826">
    <property type="term" value="P:iron ion transport"/>
    <property type="evidence" value="ECO:0007669"/>
    <property type="project" value="UniProtKB-KW"/>
</dbReference>
<comment type="caution">
    <text evidence="12">The sequence shown here is derived from an EMBL/GenBank/DDBJ whole genome shotgun (WGS) entry which is preliminary data.</text>
</comment>
<dbReference type="SMART" id="SM00382">
    <property type="entry name" value="AAA"/>
    <property type="match status" value="1"/>
</dbReference>
<evidence type="ECO:0000256" key="3">
    <source>
        <dbReference type="ARBA" id="ARBA00022448"/>
    </source>
</evidence>
<dbReference type="Pfam" id="PF00005">
    <property type="entry name" value="ABC_tran"/>
    <property type="match status" value="1"/>
</dbReference>
<evidence type="ECO:0000256" key="10">
    <source>
        <dbReference type="ARBA" id="ARBA00023136"/>
    </source>
</evidence>
<dbReference type="PROSITE" id="PS00211">
    <property type="entry name" value="ABC_TRANSPORTER_1"/>
    <property type="match status" value="1"/>
</dbReference>
<evidence type="ECO:0000256" key="8">
    <source>
        <dbReference type="ARBA" id="ARBA00023004"/>
    </source>
</evidence>
<evidence type="ECO:0000313" key="13">
    <source>
        <dbReference type="Proteomes" id="UP001156140"/>
    </source>
</evidence>
<organism evidence="12 13">
    <name type="scientific">Paradevosia shaoguanensis</name>
    <dbReference type="NCBI Taxonomy" id="1335043"/>
    <lineage>
        <taxon>Bacteria</taxon>
        <taxon>Pseudomonadati</taxon>
        <taxon>Pseudomonadota</taxon>
        <taxon>Alphaproteobacteria</taxon>
        <taxon>Hyphomicrobiales</taxon>
        <taxon>Devosiaceae</taxon>
        <taxon>Paradevosia</taxon>
    </lineage>
</organism>
<name>A0AA41QKW3_9HYPH</name>
<keyword evidence="10" id="KW-0472">Membrane</keyword>
<keyword evidence="9" id="KW-0406">Ion transport</keyword>
<evidence type="ECO:0000256" key="1">
    <source>
        <dbReference type="ARBA" id="ARBA00004202"/>
    </source>
</evidence>
<dbReference type="GO" id="GO:0005524">
    <property type="term" value="F:ATP binding"/>
    <property type="evidence" value="ECO:0007669"/>
    <property type="project" value="UniProtKB-KW"/>
</dbReference>
<comment type="similarity">
    <text evidence="2">Belongs to the ABC transporter superfamily.</text>
</comment>
<dbReference type="InterPro" id="IPR051535">
    <property type="entry name" value="Siderophore_ABC-ATPase"/>
</dbReference>
<keyword evidence="6" id="KW-0547">Nucleotide-binding</keyword>
<dbReference type="RefSeq" id="WP_281735521.1">
    <property type="nucleotide sequence ID" value="NZ_JAKETQ010000001.1"/>
</dbReference>
<gene>
    <name evidence="12" type="ORF">ML536_07920</name>
</gene>
<keyword evidence="8" id="KW-0408">Iron</keyword>
<dbReference type="Gene3D" id="3.40.50.300">
    <property type="entry name" value="P-loop containing nucleotide triphosphate hydrolases"/>
    <property type="match status" value="1"/>
</dbReference>
<dbReference type="InterPro" id="IPR003593">
    <property type="entry name" value="AAA+_ATPase"/>
</dbReference>
<evidence type="ECO:0000259" key="11">
    <source>
        <dbReference type="PROSITE" id="PS50893"/>
    </source>
</evidence>
<dbReference type="GO" id="GO:0005886">
    <property type="term" value="C:plasma membrane"/>
    <property type="evidence" value="ECO:0007669"/>
    <property type="project" value="UniProtKB-SubCell"/>
</dbReference>
<evidence type="ECO:0000256" key="5">
    <source>
        <dbReference type="ARBA" id="ARBA00022496"/>
    </source>
</evidence>
<dbReference type="InterPro" id="IPR017871">
    <property type="entry name" value="ABC_transporter-like_CS"/>
</dbReference>
<protein>
    <submittedName>
        <fullName evidence="12">ABC transporter ATP-binding protein</fullName>
    </submittedName>
</protein>
<dbReference type="AlphaFoldDB" id="A0AA41QKW3"/>
<dbReference type="PROSITE" id="PS50893">
    <property type="entry name" value="ABC_TRANSPORTER_2"/>
    <property type="match status" value="1"/>
</dbReference>
<feature type="domain" description="ABC transporter" evidence="11">
    <location>
        <begin position="2"/>
        <end position="236"/>
    </location>
</feature>
<keyword evidence="13" id="KW-1185">Reference proteome</keyword>
<dbReference type="Proteomes" id="UP001156140">
    <property type="component" value="Unassembled WGS sequence"/>
</dbReference>
<evidence type="ECO:0000313" key="12">
    <source>
        <dbReference type="EMBL" id="MCI0126751.1"/>
    </source>
</evidence>
<comment type="subcellular location">
    <subcellularLocation>
        <location evidence="1">Cell membrane</location>
        <topology evidence="1">Peripheral membrane protein</topology>
    </subcellularLocation>
</comment>
<sequence length="252" mass="27503">MIEITNVSKSYGDTCVVDAVSLSIPAGGITSIIGPNGAGKSTLLSMISRLLPMSSGKVSVDGLDVTHTPSDVLAKRLAILRQDNHLSARLTVRDLVGFGRYPHSKGRPTLEDKAKIEEALDYLSLQPLAGRFLDEVSGGQRQRAFVAMILCQDTDYVLLDEPLNNLDMKHAADMMKLMRRACDELGKTVVMVLHDINFASWYSDRIIAMCDGRIVRDGPPAELMTPEAMQAIYGIDMSVQEVGGKRLGVYYG</sequence>
<dbReference type="PANTHER" id="PTHR42771:SF3">
    <property type="entry name" value="PETROBACTIN IMPORT ATP-BINDING PROTEIN YCLP"/>
    <property type="match status" value="1"/>
</dbReference>
<dbReference type="FunFam" id="3.40.50.300:FF:000134">
    <property type="entry name" value="Iron-enterobactin ABC transporter ATP-binding protein"/>
    <property type="match status" value="1"/>
</dbReference>
<evidence type="ECO:0000256" key="4">
    <source>
        <dbReference type="ARBA" id="ARBA00022475"/>
    </source>
</evidence>
<dbReference type="InterPro" id="IPR027417">
    <property type="entry name" value="P-loop_NTPase"/>
</dbReference>
<keyword evidence="4" id="KW-1003">Cell membrane</keyword>
<keyword evidence="3" id="KW-0813">Transport</keyword>
<dbReference type="PANTHER" id="PTHR42771">
    <property type="entry name" value="IRON(3+)-HYDROXAMATE IMPORT ATP-BINDING PROTEIN FHUC"/>
    <property type="match status" value="1"/>
</dbReference>
<dbReference type="CDD" id="cd03214">
    <property type="entry name" value="ABC_Iron-Siderophores_B12_Hemin"/>
    <property type="match status" value="1"/>
</dbReference>
<keyword evidence="7 12" id="KW-0067">ATP-binding</keyword>
<evidence type="ECO:0000256" key="6">
    <source>
        <dbReference type="ARBA" id="ARBA00022741"/>
    </source>
</evidence>
<evidence type="ECO:0000256" key="2">
    <source>
        <dbReference type="ARBA" id="ARBA00005417"/>
    </source>
</evidence>
<dbReference type="InterPro" id="IPR003439">
    <property type="entry name" value="ABC_transporter-like_ATP-bd"/>
</dbReference>
<dbReference type="GO" id="GO:0016887">
    <property type="term" value="F:ATP hydrolysis activity"/>
    <property type="evidence" value="ECO:0007669"/>
    <property type="project" value="InterPro"/>
</dbReference>
<keyword evidence="5" id="KW-0410">Iron transport</keyword>
<evidence type="ECO:0000256" key="9">
    <source>
        <dbReference type="ARBA" id="ARBA00023065"/>
    </source>
</evidence>
<dbReference type="EMBL" id="JALAZD010000001">
    <property type="protein sequence ID" value="MCI0126751.1"/>
    <property type="molecule type" value="Genomic_DNA"/>
</dbReference>
<proteinExistence type="inferred from homology"/>
<evidence type="ECO:0000256" key="7">
    <source>
        <dbReference type="ARBA" id="ARBA00022840"/>
    </source>
</evidence>
<reference evidence="12" key="1">
    <citation type="submission" date="2022-03" db="EMBL/GenBank/DDBJ databases">
        <title>The complete genome sequence of a Methyloterrigena soli.</title>
        <authorList>
            <person name="Zi Z."/>
        </authorList>
    </citation>
    <scope>NUCLEOTIDE SEQUENCE</scope>
    <source>
        <strain evidence="12">M48</strain>
    </source>
</reference>
<dbReference type="SUPFAM" id="SSF52540">
    <property type="entry name" value="P-loop containing nucleoside triphosphate hydrolases"/>
    <property type="match status" value="1"/>
</dbReference>